<proteinExistence type="predicted"/>
<gene>
    <name evidence="2" type="ORF">NITMOv2_1638</name>
</gene>
<reference evidence="1" key="1">
    <citation type="journal article" date="2014" name="Science">
        <title>Growth of nitrite-oxidizing bacteria by aerobic hydrogen oxidation.</title>
        <authorList>
            <person name="Koch H."/>
            <person name="Galushko A."/>
            <person name="Albertsen M."/>
            <person name="Schintlmeister A."/>
            <person name="Dorninger C."/>
            <person name="Lucker S."/>
            <person name="Pelletier E."/>
            <person name="LePaslier D."/>
            <person name="Spieck E."/>
            <person name="Richter A."/>
            <person name="Nielsen P.H."/>
            <person name="Wagner M."/>
            <person name="Daims H."/>
        </authorList>
    </citation>
    <scope>NUCLEOTIDE SEQUENCE</scope>
</reference>
<protein>
    <submittedName>
        <fullName evidence="1">Uncharacterized protein</fullName>
    </submittedName>
</protein>
<dbReference type="STRING" id="42253.NITMOv2_1638"/>
<dbReference type="AlphaFoldDB" id="A0A088NNQ9"/>
<evidence type="ECO:0000313" key="2">
    <source>
        <dbReference type="EMBL" id="ALA58062.1"/>
    </source>
</evidence>
<sequence length="88" mass="9798">MPSQDDPERIEGDEEFDKFWASLWNHPAEPSEASASPAQLNELGVTSLARQLGLAETQTNGHWCSRCQGIWYGYTLEVECPVCGNRQG</sequence>
<keyword evidence="3" id="KW-1185">Reference proteome</keyword>
<reference evidence="2 3" key="2">
    <citation type="journal article" date="2015" name="Proc. Natl. Acad. Sci. U.S.A.">
        <title>Expanded metabolic versatility of ubiquitous nitrite-oxidizing bacteria from the genus Nitrospira.</title>
        <authorList>
            <person name="Koch H."/>
            <person name="Lucker S."/>
            <person name="Albertsen M."/>
            <person name="Kitzinger K."/>
            <person name="Herbold C."/>
            <person name="Spieck E."/>
            <person name="Nielsen P.H."/>
            <person name="Wagner M."/>
            <person name="Daims H."/>
        </authorList>
    </citation>
    <scope>NUCLEOTIDE SEQUENCE [LARGE SCALE GENOMIC DNA]</scope>
    <source>
        <strain evidence="2 3">NSP M-1</strain>
    </source>
</reference>
<evidence type="ECO:0000313" key="1">
    <source>
        <dbReference type="EMBL" id="AIN51356.1"/>
    </source>
</evidence>
<name>A0A088NNQ9_NITMO</name>
<dbReference type="EMBL" id="CP011801">
    <property type="protein sequence ID" value="ALA58062.1"/>
    <property type="molecule type" value="Genomic_DNA"/>
</dbReference>
<accession>A0A088NNQ9</accession>
<evidence type="ECO:0000313" key="3">
    <source>
        <dbReference type="Proteomes" id="UP000069205"/>
    </source>
</evidence>
<dbReference type="PATRIC" id="fig|42253.5.peg.1611"/>
<organism evidence="1">
    <name type="scientific">Nitrospira moscoviensis</name>
    <dbReference type="NCBI Taxonomy" id="42253"/>
    <lineage>
        <taxon>Bacteria</taxon>
        <taxon>Pseudomonadati</taxon>
        <taxon>Nitrospirota</taxon>
        <taxon>Nitrospiria</taxon>
        <taxon>Nitrospirales</taxon>
        <taxon>Nitrospiraceae</taxon>
        <taxon>Nitrospira</taxon>
    </lineage>
</organism>
<dbReference type="EMBL" id="KJ920238">
    <property type="protein sequence ID" value="AIN51356.1"/>
    <property type="molecule type" value="Genomic_DNA"/>
</dbReference>
<dbReference type="OrthoDB" id="7064376at2"/>
<dbReference type="KEGG" id="nmv:NITMOv2_1638"/>
<dbReference type="Proteomes" id="UP000069205">
    <property type="component" value="Chromosome"/>
</dbReference>